<evidence type="ECO:0000313" key="2">
    <source>
        <dbReference type="Proteomes" id="UP001303701"/>
    </source>
</evidence>
<keyword evidence="2" id="KW-1185">Reference proteome</keyword>
<protein>
    <recommendedName>
        <fullName evidence="3">DUF3168 domain-containing protein</fullName>
    </recommendedName>
</protein>
<dbReference type="RefSeq" id="WP_311066169.1">
    <property type="nucleotide sequence ID" value="NZ_CP134501.1"/>
</dbReference>
<proteinExistence type="predicted"/>
<reference evidence="1 2" key="1">
    <citation type="submission" date="2023-09" db="EMBL/GenBank/DDBJ databases">
        <title>Different Types of Thermotolerant Ring-Cleaving Dioxygenases derived from Aeribacillus composti HB-1 applied for multiple aromatic hydrocarbons removal.</title>
        <authorList>
            <person name="Cao L."/>
            <person name="Li M."/>
            <person name="Ma T."/>
        </authorList>
    </citation>
    <scope>NUCLEOTIDE SEQUENCE [LARGE SCALE GENOMIC DNA]</scope>
    <source>
        <strain evidence="1 2">HB-1</strain>
    </source>
</reference>
<evidence type="ECO:0000313" key="1">
    <source>
        <dbReference type="EMBL" id="WNF31638.1"/>
    </source>
</evidence>
<dbReference type="EMBL" id="CP134501">
    <property type="protein sequence ID" value="WNF31638.1"/>
    <property type="molecule type" value="Genomic_DNA"/>
</dbReference>
<accession>A0ABY9W6I6</accession>
<sequence length="127" mass="14853">MEKALRYELNQIPEITNKIYPTNAPEGKESPYLVYILSRYEQTKTLTEIKNNIESSYLLNVLASSYAQMKELTKKVKEKVLTFYQRNIGTEGIFIADLTVNNISETYESELGMYRGIVDITFWYKEE</sequence>
<dbReference type="Proteomes" id="UP001303701">
    <property type="component" value="Chromosome"/>
</dbReference>
<organism evidence="1 2">
    <name type="scientific">Aeribacillus composti</name>
    <dbReference type="NCBI Taxonomy" id="1868734"/>
    <lineage>
        <taxon>Bacteria</taxon>
        <taxon>Bacillati</taxon>
        <taxon>Bacillota</taxon>
        <taxon>Bacilli</taxon>
        <taxon>Bacillales</taxon>
        <taxon>Bacillaceae</taxon>
        <taxon>Aeribacillus</taxon>
    </lineage>
</organism>
<gene>
    <name evidence="1" type="ORF">RI196_09975</name>
</gene>
<evidence type="ECO:0008006" key="3">
    <source>
        <dbReference type="Google" id="ProtNLM"/>
    </source>
</evidence>
<dbReference type="GeneID" id="301126301"/>
<name>A0ABY9W6I6_9BACI</name>